<keyword evidence="8 12" id="KW-0808">Transferase</keyword>
<evidence type="ECO:0000256" key="2">
    <source>
        <dbReference type="ARBA" id="ARBA00005528"/>
    </source>
</evidence>
<dbReference type="Pfam" id="PF20260">
    <property type="entry name" value="PUA_4"/>
    <property type="match status" value="1"/>
</dbReference>
<evidence type="ECO:0000256" key="9">
    <source>
        <dbReference type="ARBA" id="ARBA00022691"/>
    </source>
</evidence>
<dbReference type="Gene3D" id="3.40.1280.10">
    <property type="match status" value="1"/>
</dbReference>
<evidence type="ECO:0000313" key="16">
    <source>
        <dbReference type="Proteomes" id="UP001560267"/>
    </source>
</evidence>
<name>A0ABV3Y2Y1_9ACTN</name>
<dbReference type="InterPro" id="IPR029028">
    <property type="entry name" value="Alpha/beta_knot_MTases"/>
</dbReference>
<organism evidence="15 16">
    <name type="scientific">Ferrimicrobium acidiphilum</name>
    <dbReference type="NCBI Taxonomy" id="121039"/>
    <lineage>
        <taxon>Bacteria</taxon>
        <taxon>Bacillati</taxon>
        <taxon>Actinomycetota</taxon>
        <taxon>Acidimicrobiia</taxon>
        <taxon>Acidimicrobiales</taxon>
        <taxon>Acidimicrobiaceae</taxon>
        <taxon>Ferrimicrobium</taxon>
    </lineage>
</organism>
<evidence type="ECO:0000259" key="13">
    <source>
        <dbReference type="Pfam" id="PF04452"/>
    </source>
</evidence>
<comment type="catalytic activity">
    <reaction evidence="11 12">
        <text>uridine(1498) in 16S rRNA + S-adenosyl-L-methionine = N(3)-methyluridine(1498) in 16S rRNA + S-adenosyl-L-homocysteine + H(+)</text>
        <dbReference type="Rhea" id="RHEA:42920"/>
        <dbReference type="Rhea" id="RHEA-COMP:10283"/>
        <dbReference type="Rhea" id="RHEA-COMP:10284"/>
        <dbReference type="ChEBI" id="CHEBI:15378"/>
        <dbReference type="ChEBI" id="CHEBI:57856"/>
        <dbReference type="ChEBI" id="CHEBI:59789"/>
        <dbReference type="ChEBI" id="CHEBI:65315"/>
        <dbReference type="ChEBI" id="CHEBI:74502"/>
        <dbReference type="EC" id="2.1.1.193"/>
    </reaction>
</comment>
<dbReference type="InterPro" id="IPR046887">
    <property type="entry name" value="RsmE_PUA-like"/>
</dbReference>
<dbReference type="CDD" id="cd18084">
    <property type="entry name" value="RsmE-like"/>
    <property type="match status" value="1"/>
</dbReference>
<evidence type="ECO:0000259" key="14">
    <source>
        <dbReference type="Pfam" id="PF20260"/>
    </source>
</evidence>
<dbReference type="Proteomes" id="UP001560267">
    <property type="component" value="Unassembled WGS sequence"/>
</dbReference>
<dbReference type="InterPro" id="IPR046886">
    <property type="entry name" value="RsmE_MTase_dom"/>
</dbReference>
<sequence length="232" mass="24918">MQRFTPLVFVDDLASLEVSAELGHHLGTVRRLRVGDQLFVGDGLGSVRAVEISAVRPRVRLTPVAEIQTLVRPEPPVGIAMFLPSNERLAWAVQKLTEVGVDRIDLLIDAGDRRGGAKLSDAGMARLNRIAREAAQQSEQPWLPMVYPPVDAKTFFARANHGVAVLDPAGGRLMSNTTTLVIGPESGKFFSPPEAPRVSLGLPILRIETAAVAGAVVLASLRASLVCICDKF</sequence>
<dbReference type="PIRSF" id="PIRSF015601">
    <property type="entry name" value="MTase_slr0722"/>
    <property type="match status" value="1"/>
</dbReference>
<evidence type="ECO:0000256" key="6">
    <source>
        <dbReference type="ARBA" id="ARBA00022552"/>
    </source>
</evidence>
<gene>
    <name evidence="15" type="ORF">AB6A68_08705</name>
</gene>
<evidence type="ECO:0000313" key="15">
    <source>
        <dbReference type="EMBL" id="MEX6429917.1"/>
    </source>
</evidence>
<dbReference type="PANTHER" id="PTHR30027">
    <property type="entry name" value="RIBOSOMAL RNA SMALL SUBUNIT METHYLTRANSFERASE E"/>
    <property type="match status" value="1"/>
</dbReference>
<dbReference type="Pfam" id="PF04452">
    <property type="entry name" value="Methyltrans_RNA"/>
    <property type="match status" value="1"/>
</dbReference>
<keyword evidence="7 12" id="KW-0489">Methyltransferase</keyword>
<reference evidence="15 16" key="1">
    <citation type="submission" date="2024-07" db="EMBL/GenBank/DDBJ databases">
        <title>Draft Genome Sequence of Ferrimicrobium acidiphilum Strain YE2023, Isolated from a Pulp of Bioleach Reactor.</title>
        <authorList>
            <person name="Elkina Y.A."/>
            <person name="Bulaeva A.G."/>
            <person name="Beletsky A.V."/>
            <person name="Mardanov A.V."/>
        </authorList>
    </citation>
    <scope>NUCLEOTIDE SEQUENCE [LARGE SCALE GENOMIC DNA]</scope>
    <source>
        <strain evidence="15 16">YE2023</strain>
    </source>
</reference>
<comment type="subcellular location">
    <subcellularLocation>
        <location evidence="1 12">Cytoplasm</location>
    </subcellularLocation>
</comment>
<evidence type="ECO:0000256" key="7">
    <source>
        <dbReference type="ARBA" id="ARBA00022603"/>
    </source>
</evidence>
<feature type="domain" description="Ribosomal RNA small subunit methyltransferase E PUA-like" evidence="14">
    <location>
        <begin position="21"/>
        <end position="55"/>
    </location>
</feature>
<proteinExistence type="inferred from homology"/>
<evidence type="ECO:0000256" key="8">
    <source>
        <dbReference type="ARBA" id="ARBA00022679"/>
    </source>
</evidence>
<evidence type="ECO:0000256" key="3">
    <source>
        <dbReference type="ARBA" id="ARBA00012328"/>
    </source>
</evidence>
<keyword evidence="9 12" id="KW-0949">S-adenosyl-L-methionine</keyword>
<dbReference type="EMBL" id="JBFSHR010000029">
    <property type="protein sequence ID" value="MEX6429917.1"/>
    <property type="molecule type" value="Genomic_DNA"/>
</dbReference>
<dbReference type="InterPro" id="IPR006700">
    <property type="entry name" value="RsmE"/>
</dbReference>
<evidence type="ECO:0000256" key="12">
    <source>
        <dbReference type="PIRNR" id="PIRNR015601"/>
    </source>
</evidence>
<dbReference type="NCBIfam" id="TIGR00046">
    <property type="entry name" value="RsmE family RNA methyltransferase"/>
    <property type="match status" value="1"/>
</dbReference>
<feature type="domain" description="Ribosomal RNA small subunit methyltransferase E methyltransferase" evidence="13">
    <location>
        <begin position="74"/>
        <end position="214"/>
    </location>
</feature>
<evidence type="ECO:0000256" key="11">
    <source>
        <dbReference type="ARBA" id="ARBA00047944"/>
    </source>
</evidence>
<evidence type="ECO:0000256" key="1">
    <source>
        <dbReference type="ARBA" id="ARBA00004496"/>
    </source>
</evidence>
<comment type="similarity">
    <text evidence="2 12">Belongs to the RNA methyltransferase RsmE family.</text>
</comment>
<evidence type="ECO:0000256" key="4">
    <source>
        <dbReference type="ARBA" id="ARBA00013673"/>
    </source>
</evidence>
<dbReference type="InterPro" id="IPR015947">
    <property type="entry name" value="PUA-like_sf"/>
</dbReference>
<evidence type="ECO:0000256" key="5">
    <source>
        <dbReference type="ARBA" id="ARBA00022490"/>
    </source>
</evidence>
<dbReference type="InterPro" id="IPR029026">
    <property type="entry name" value="tRNA_m1G_MTases_N"/>
</dbReference>
<dbReference type="SUPFAM" id="SSF88697">
    <property type="entry name" value="PUA domain-like"/>
    <property type="match status" value="1"/>
</dbReference>
<dbReference type="PANTHER" id="PTHR30027:SF3">
    <property type="entry name" value="16S RRNA (URACIL(1498)-N(3))-METHYLTRANSFERASE"/>
    <property type="match status" value="1"/>
</dbReference>
<dbReference type="RefSeq" id="WP_369084569.1">
    <property type="nucleotide sequence ID" value="NZ_JBFSHR010000029.1"/>
</dbReference>
<keyword evidence="5 12" id="KW-0963">Cytoplasm</keyword>
<evidence type="ECO:0000256" key="10">
    <source>
        <dbReference type="ARBA" id="ARBA00025699"/>
    </source>
</evidence>
<keyword evidence="6 12" id="KW-0698">rRNA processing</keyword>
<dbReference type="SUPFAM" id="SSF75217">
    <property type="entry name" value="alpha/beta knot"/>
    <property type="match status" value="1"/>
</dbReference>
<comment type="function">
    <text evidence="10 12">Specifically methylates the N3 position of the uracil ring of uridine 1498 (m3U1498) in 16S rRNA. Acts on the fully assembled 30S ribosomal subunit.</text>
</comment>
<accession>A0ABV3Y2Y1</accession>
<comment type="caution">
    <text evidence="15">The sequence shown here is derived from an EMBL/GenBank/DDBJ whole genome shotgun (WGS) entry which is preliminary data.</text>
</comment>
<dbReference type="EC" id="2.1.1.193" evidence="3 12"/>
<protein>
    <recommendedName>
        <fullName evidence="4 12">Ribosomal RNA small subunit methyltransferase E</fullName>
        <ecNumber evidence="3 12">2.1.1.193</ecNumber>
    </recommendedName>
</protein>
<keyword evidence="16" id="KW-1185">Reference proteome</keyword>